<evidence type="ECO:0000256" key="7">
    <source>
        <dbReference type="SAM" id="Coils"/>
    </source>
</evidence>
<sequence>MGKKTRGGLSVAQEIDGLEQKLSLCRQSMEEVDRKLRREELSPEGRKSLERERNLLLTKAETYEKELTVLRKENRQNAALAVAVVLLILVAYTCWTM</sequence>
<proteinExistence type="predicted"/>
<evidence type="ECO:0000256" key="8">
    <source>
        <dbReference type="SAM" id="Phobius"/>
    </source>
</evidence>
<keyword evidence="4 8" id="KW-1133">Transmembrane helix</keyword>
<evidence type="ECO:0000256" key="1">
    <source>
        <dbReference type="ARBA" id="ARBA00004167"/>
    </source>
</evidence>
<feature type="transmembrane region" description="Helical" evidence="8">
    <location>
        <begin position="78"/>
        <end position="95"/>
    </location>
</feature>
<keyword evidence="5 7" id="KW-0175">Coiled coil</keyword>
<protein>
    <recommendedName>
        <fullName evidence="2">Coiled-coil domain-containing protein 167</fullName>
    </recommendedName>
</protein>
<evidence type="ECO:0000256" key="6">
    <source>
        <dbReference type="ARBA" id="ARBA00023136"/>
    </source>
</evidence>
<comment type="subcellular location">
    <subcellularLocation>
        <location evidence="1">Membrane</location>
        <topology evidence="1">Single-pass membrane protein</topology>
    </subcellularLocation>
</comment>
<dbReference type="AlphaFoldDB" id="A0A8C8RIF7"/>
<name>A0A8C8RIF7_9SAUR</name>
<keyword evidence="6 8" id="KW-0472">Membrane</keyword>
<dbReference type="InterPro" id="IPR028194">
    <property type="entry name" value="CC167"/>
</dbReference>
<feature type="coiled-coil region" evidence="7">
    <location>
        <begin position="15"/>
        <end position="73"/>
    </location>
</feature>
<dbReference type="GO" id="GO:0016020">
    <property type="term" value="C:membrane"/>
    <property type="evidence" value="ECO:0007669"/>
    <property type="project" value="UniProtKB-SubCell"/>
</dbReference>
<evidence type="ECO:0000256" key="2">
    <source>
        <dbReference type="ARBA" id="ARBA00022350"/>
    </source>
</evidence>
<evidence type="ECO:0000256" key="4">
    <source>
        <dbReference type="ARBA" id="ARBA00022989"/>
    </source>
</evidence>
<dbReference type="Pfam" id="PF15188">
    <property type="entry name" value="CCDC-167"/>
    <property type="match status" value="1"/>
</dbReference>
<dbReference type="PANTHER" id="PTHR31759">
    <property type="entry name" value="COILED-COIL DOMAIN-CONTAINING PROTEIN 167"/>
    <property type="match status" value="1"/>
</dbReference>
<evidence type="ECO:0000256" key="3">
    <source>
        <dbReference type="ARBA" id="ARBA00022692"/>
    </source>
</evidence>
<dbReference type="Proteomes" id="UP000694393">
    <property type="component" value="Unplaced"/>
</dbReference>
<reference evidence="9" key="2">
    <citation type="submission" date="2025-09" db="UniProtKB">
        <authorList>
            <consortium name="Ensembl"/>
        </authorList>
    </citation>
    <scope>IDENTIFICATION</scope>
</reference>
<evidence type="ECO:0000256" key="5">
    <source>
        <dbReference type="ARBA" id="ARBA00023054"/>
    </source>
</evidence>
<accession>A0A8C8RIF7</accession>
<dbReference type="Ensembl" id="ENSPCET00000005787.1">
    <property type="protein sequence ID" value="ENSPCEP00000005581.1"/>
    <property type="gene ID" value="ENSPCEG00000004548.1"/>
</dbReference>
<keyword evidence="10" id="KW-1185">Reference proteome</keyword>
<keyword evidence="3 8" id="KW-0812">Transmembrane</keyword>
<evidence type="ECO:0000313" key="10">
    <source>
        <dbReference type="Proteomes" id="UP000694393"/>
    </source>
</evidence>
<evidence type="ECO:0000313" key="9">
    <source>
        <dbReference type="Ensembl" id="ENSPCEP00000005581.1"/>
    </source>
</evidence>
<dbReference type="PANTHER" id="PTHR31759:SF1">
    <property type="entry name" value="COILED-COIL DOMAIN-CONTAINING PROTEIN 167"/>
    <property type="match status" value="1"/>
</dbReference>
<reference evidence="9" key="1">
    <citation type="submission" date="2025-08" db="UniProtKB">
        <authorList>
            <consortium name="Ensembl"/>
        </authorList>
    </citation>
    <scope>IDENTIFICATION</scope>
</reference>
<organism evidence="9 10">
    <name type="scientific">Pelusios castaneus</name>
    <name type="common">West African mud turtle</name>
    <dbReference type="NCBI Taxonomy" id="367368"/>
    <lineage>
        <taxon>Eukaryota</taxon>
        <taxon>Metazoa</taxon>
        <taxon>Chordata</taxon>
        <taxon>Craniata</taxon>
        <taxon>Vertebrata</taxon>
        <taxon>Euteleostomi</taxon>
        <taxon>Archelosauria</taxon>
        <taxon>Testudinata</taxon>
        <taxon>Testudines</taxon>
        <taxon>Pleurodira</taxon>
        <taxon>Pelomedusidae</taxon>
        <taxon>Pelusios</taxon>
    </lineage>
</organism>